<gene>
    <name evidence="5" type="ORF">RHOBADRAFT_52563</name>
</gene>
<feature type="compositionally biased region" description="Basic and acidic residues" evidence="3">
    <location>
        <begin position="12"/>
        <end position="23"/>
    </location>
</feature>
<dbReference type="PANTHER" id="PTHR19965">
    <property type="entry name" value="RNA AND EXPORT FACTOR BINDING PROTEIN"/>
    <property type="match status" value="1"/>
</dbReference>
<dbReference type="InterPro" id="IPR000504">
    <property type="entry name" value="RRM_dom"/>
</dbReference>
<dbReference type="PROSITE" id="PS50102">
    <property type="entry name" value="RRM"/>
    <property type="match status" value="1"/>
</dbReference>
<reference evidence="5 6" key="1">
    <citation type="journal article" date="2015" name="Front. Microbiol.">
        <title>Genome sequence of the plant growth promoting endophytic yeast Rhodotorula graminis WP1.</title>
        <authorList>
            <person name="Firrincieli A."/>
            <person name="Otillar R."/>
            <person name="Salamov A."/>
            <person name="Schmutz J."/>
            <person name="Khan Z."/>
            <person name="Redman R.S."/>
            <person name="Fleck N.D."/>
            <person name="Lindquist E."/>
            <person name="Grigoriev I.V."/>
            <person name="Doty S.L."/>
        </authorList>
    </citation>
    <scope>NUCLEOTIDE SEQUENCE [LARGE SCALE GENOMIC DNA]</scope>
    <source>
        <strain evidence="5 6">WP1</strain>
    </source>
</reference>
<feature type="compositionally biased region" description="Polar residues" evidence="3">
    <location>
        <begin position="66"/>
        <end position="77"/>
    </location>
</feature>
<dbReference type="SMART" id="SM00360">
    <property type="entry name" value="RRM"/>
    <property type="match status" value="1"/>
</dbReference>
<dbReference type="InterPro" id="IPR035979">
    <property type="entry name" value="RBD_domain_sf"/>
</dbReference>
<feature type="region of interest" description="Disordered" evidence="3">
    <location>
        <begin position="1"/>
        <end position="78"/>
    </location>
</feature>
<organism evidence="5 6">
    <name type="scientific">Rhodotorula graminis (strain WP1)</name>
    <dbReference type="NCBI Taxonomy" id="578459"/>
    <lineage>
        <taxon>Eukaryota</taxon>
        <taxon>Fungi</taxon>
        <taxon>Dikarya</taxon>
        <taxon>Basidiomycota</taxon>
        <taxon>Pucciniomycotina</taxon>
        <taxon>Microbotryomycetes</taxon>
        <taxon>Sporidiobolales</taxon>
        <taxon>Sporidiobolaceae</taxon>
        <taxon>Rhodotorula</taxon>
    </lineage>
</organism>
<proteinExistence type="predicted"/>
<feature type="compositionally biased region" description="Low complexity" evidence="3">
    <location>
        <begin position="52"/>
        <end position="65"/>
    </location>
</feature>
<dbReference type="Proteomes" id="UP000053890">
    <property type="component" value="Unassembled WGS sequence"/>
</dbReference>
<dbReference type="EMBL" id="KQ474076">
    <property type="protein sequence ID" value="KPV76573.1"/>
    <property type="molecule type" value="Genomic_DNA"/>
</dbReference>
<keyword evidence="1 2" id="KW-0694">RNA-binding</keyword>
<dbReference type="InterPro" id="IPR012677">
    <property type="entry name" value="Nucleotide-bd_a/b_plait_sf"/>
</dbReference>
<dbReference type="InterPro" id="IPR051229">
    <property type="entry name" value="ALYREF_mRNA_export"/>
</dbReference>
<evidence type="ECO:0000256" key="1">
    <source>
        <dbReference type="ARBA" id="ARBA00022884"/>
    </source>
</evidence>
<dbReference type="Gene3D" id="3.30.70.330">
    <property type="match status" value="1"/>
</dbReference>
<name>A0A194S771_RHOGW</name>
<dbReference type="STRING" id="578459.A0A194S771"/>
<dbReference type="Pfam" id="PF13865">
    <property type="entry name" value="FoP_duplication"/>
    <property type="match status" value="1"/>
</dbReference>
<dbReference type="PANTHER" id="PTHR19965:SF82">
    <property type="entry name" value="THO COMPLEX SUBUNIT 4"/>
    <property type="match status" value="1"/>
</dbReference>
<feature type="compositionally biased region" description="Basic and acidic residues" evidence="3">
    <location>
        <begin position="250"/>
        <end position="260"/>
    </location>
</feature>
<evidence type="ECO:0000256" key="2">
    <source>
        <dbReference type="PROSITE-ProRule" id="PRU00176"/>
    </source>
</evidence>
<dbReference type="OrthoDB" id="5382468at2759"/>
<feature type="compositionally biased region" description="Basic and acidic residues" evidence="3">
    <location>
        <begin position="215"/>
        <end position="229"/>
    </location>
</feature>
<accession>A0A194S771</accession>
<evidence type="ECO:0000259" key="4">
    <source>
        <dbReference type="PROSITE" id="PS50102"/>
    </source>
</evidence>
<dbReference type="AlphaFoldDB" id="A0A194S771"/>
<dbReference type="SUPFAM" id="SSF54928">
    <property type="entry name" value="RNA-binding domain, RBD"/>
    <property type="match status" value="1"/>
</dbReference>
<dbReference type="SMART" id="SM01218">
    <property type="entry name" value="FoP_duplication"/>
    <property type="match status" value="1"/>
</dbReference>
<keyword evidence="6" id="KW-1185">Reference proteome</keyword>
<sequence>MASLLERTLGGIRKDNAPADSRRTSGGGGQSRNSPYARPVGDSWKHDKFDTPDSSSSTLDPASRPTGASSSTDQGPSNKLVIHNLHYEVSERELELLFVQIGPMATAPKIKFDRSGRSTGTAWVTYLEDKHAAKAKEAFNGAMAKGEPIEVDFDYRNDRPSERGAAAPGSLLARLGGTESGSRGPKYAAPTRGPGGGGPDRAPRAERGSAGAPRDGPRGGERGERERGGRGGVRGGRGGRGGERSAGGGRGEKRAPKTNEDLDAELEAFMKAPAAEDKPKPAAAPAPAAGGDDVDMS</sequence>
<dbReference type="GO" id="GO:0005634">
    <property type="term" value="C:nucleus"/>
    <property type="evidence" value="ECO:0007669"/>
    <property type="project" value="TreeGrafter"/>
</dbReference>
<evidence type="ECO:0000256" key="3">
    <source>
        <dbReference type="SAM" id="MobiDB-lite"/>
    </source>
</evidence>
<dbReference type="OMA" id="RNDYPRD"/>
<dbReference type="InterPro" id="IPR025715">
    <property type="entry name" value="FoP_C"/>
</dbReference>
<dbReference type="RefSeq" id="XP_018272622.1">
    <property type="nucleotide sequence ID" value="XM_018416401.1"/>
</dbReference>
<feature type="compositionally biased region" description="Gly residues" evidence="3">
    <location>
        <begin position="230"/>
        <end position="249"/>
    </location>
</feature>
<protein>
    <recommendedName>
        <fullName evidence="4">RRM domain-containing protein</fullName>
    </recommendedName>
</protein>
<evidence type="ECO:0000313" key="5">
    <source>
        <dbReference type="EMBL" id="KPV76573.1"/>
    </source>
</evidence>
<dbReference type="CDD" id="cd12418">
    <property type="entry name" value="RRM_Aly_REF_like"/>
    <property type="match status" value="1"/>
</dbReference>
<feature type="region of interest" description="Disordered" evidence="3">
    <location>
        <begin position="154"/>
        <end position="297"/>
    </location>
</feature>
<evidence type="ECO:0000313" key="6">
    <source>
        <dbReference type="Proteomes" id="UP000053890"/>
    </source>
</evidence>
<dbReference type="Pfam" id="PF00076">
    <property type="entry name" value="RRM_1"/>
    <property type="match status" value="1"/>
</dbReference>
<dbReference type="GO" id="GO:0003729">
    <property type="term" value="F:mRNA binding"/>
    <property type="evidence" value="ECO:0007669"/>
    <property type="project" value="TreeGrafter"/>
</dbReference>
<feature type="domain" description="RRM" evidence="4">
    <location>
        <begin position="78"/>
        <end position="156"/>
    </location>
</feature>
<dbReference type="GeneID" id="28976849"/>